<keyword evidence="7 10" id="KW-0067">ATP-binding</keyword>
<feature type="compositionally biased region" description="Basic and acidic residues" evidence="11">
    <location>
        <begin position="163"/>
        <end position="172"/>
    </location>
</feature>
<dbReference type="InterPro" id="IPR012178">
    <property type="entry name" value="RFC1"/>
</dbReference>
<dbReference type="InterPro" id="IPR036420">
    <property type="entry name" value="BRCT_dom_sf"/>
</dbReference>
<dbReference type="OrthoDB" id="446168at2759"/>
<evidence type="ECO:0000256" key="10">
    <source>
        <dbReference type="PIRNR" id="PIRNR036578"/>
    </source>
</evidence>
<evidence type="ECO:0000256" key="7">
    <source>
        <dbReference type="ARBA" id="ARBA00022840"/>
    </source>
</evidence>
<dbReference type="FunFam" id="3.40.50.300:FF:000395">
    <property type="entry name" value="Replication factor C subunit 1"/>
    <property type="match status" value="1"/>
</dbReference>
<dbReference type="GO" id="GO:0006271">
    <property type="term" value="P:DNA strand elongation involved in DNA replication"/>
    <property type="evidence" value="ECO:0007669"/>
    <property type="project" value="UniProtKB-ARBA"/>
</dbReference>
<dbReference type="Pfam" id="PF25361">
    <property type="entry name" value="AAA_lid_RFC1"/>
    <property type="match status" value="1"/>
</dbReference>
<feature type="compositionally biased region" description="Basic and acidic residues" evidence="11">
    <location>
        <begin position="438"/>
        <end position="468"/>
    </location>
</feature>
<dbReference type="CDD" id="cd17752">
    <property type="entry name" value="BRCT_RFC1"/>
    <property type="match status" value="1"/>
</dbReference>
<reference evidence="13" key="1">
    <citation type="journal article" date="2020" name="Stud. Mycol.">
        <title>101 Dothideomycetes genomes: a test case for predicting lifestyles and emergence of pathogens.</title>
        <authorList>
            <person name="Haridas S."/>
            <person name="Albert R."/>
            <person name="Binder M."/>
            <person name="Bloem J."/>
            <person name="Labutti K."/>
            <person name="Salamov A."/>
            <person name="Andreopoulos B."/>
            <person name="Baker S."/>
            <person name="Barry K."/>
            <person name="Bills G."/>
            <person name="Bluhm B."/>
            <person name="Cannon C."/>
            <person name="Castanera R."/>
            <person name="Culley D."/>
            <person name="Daum C."/>
            <person name="Ezra D."/>
            <person name="Gonzalez J."/>
            <person name="Henrissat B."/>
            <person name="Kuo A."/>
            <person name="Liang C."/>
            <person name="Lipzen A."/>
            <person name="Lutzoni F."/>
            <person name="Magnuson J."/>
            <person name="Mondo S."/>
            <person name="Nolan M."/>
            <person name="Ohm R."/>
            <person name="Pangilinan J."/>
            <person name="Park H.-J."/>
            <person name="Ramirez L."/>
            <person name="Alfaro M."/>
            <person name="Sun H."/>
            <person name="Tritt A."/>
            <person name="Yoshinaga Y."/>
            <person name="Zwiers L.-H."/>
            <person name="Turgeon B."/>
            <person name="Goodwin S."/>
            <person name="Spatafora J."/>
            <person name="Crous P."/>
            <person name="Grigoriev I."/>
        </authorList>
    </citation>
    <scope>NUCLEOTIDE SEQUENCE</scope>
    <source>
        <strain evidence="13">CBS 110217</strain>
    </source>
</reference>
<feature type="domain" description="BRCT" evidence="12">
    <location>
        <begin position="343"/>
        <end position="422"/>
    </location>
</feature>
<dbReference type="EMBL" id="ML978155">
    <property type="protein sequence ID" value="KAF2036143.1"/>
    <property type="molecule type" value="Genomic_DNA"/>
</dbReference>
<feature type="compositionally biased region" description="Acidic residues" evidence="11">
    <location>
        <begin position="252"/>
        <end position="262"/>
    </location>
</feature>
<keyword evidence="9 10" id="KW-0539">Nucleus</keyword>
<proteinExistence type="inferred from homology"/>
<name>A0A9P4HKB4_9PLEO</name>
<keyword evidence="14" id="KW-1185">Reference proteome</keyword>
<dbReference type="PANTHER" id="PTHR23389:SF6">
    <property type="entry name" value="REPLICATION FACTOR C SUBUNIT 1"/>
    <property type="match status" value="1"/>
</dbReference>
<evidence type="ECO:0000313" key="13">
    <source>
        <dbReference type="EMBL" id="KAF2036143.1"/>
    </source>
</evidence>
<dbReference type="GO" id="GO:0016887">
    <property type="term" value="F:ATP hydrolysis activity"/>
    <property type="evidence" value="ECO:0007669"/>
    <property type="project" value="InterPro"/>
</dbReference>
<dbReference type="Gene3D" id="1.10.8.60">
    <property type="match status" value="1"/>
</dbReference>
<evidence type="ECO:0000256" key="3">
    <source>
        <dbReference type="ARBA" id="ARBA00020401"/>
    </source>
</evidence>
<feature type="compositionally biased region" description="Acidic residues" evidence="11">
    <location>
        <begin position="143"/>
        <end position="160"/>
    </location>
</feature>
<dbReference type="Pfam" id="PF08519">
    <property type="entry name" value="RFC1"/>
    <property type="match status" value="1"/>
</dbReference>
<protein>
    <recommendedName>
        <fullName evidence="3 10">Replication factor C subunit 1</fullName>
    </recommendedName>
</protein>
<dbReference type="GO" id="GO:0005634">
    <property type="term" value="C:nucleus"/>
    <property type="evidence" value="ECO:0007669"/>
    <property type="project" value="UniProtKB-SubCell"/>
</dbReference>
<dbReference type="FunFam" id="3.40.50.10190:FF:000001">
    <property type="entry name" value="Replication factor C subunit 1"/>
    <property type="match status" value="1"/>
</dbReference>
<feature type="compositionally biased region" description="Basic residues" evidence="11">
    <location>
        <begin position="186"/>
        <end position="199"/>
    </location>
</feature>
<dbReference type="PIRSF" id="PIRSF036578">
    <property type="entry name" value="RFC1"/>
    <property type="match status" value="1"/>
</dbReference>
<evidence type="ECO:0000256" key="9">
    <source>
        <dbReference type="ARBA" id="ARBA00023242"/>
    </source>
</evidence>
<dbReference type="Pfam" id="PF00004">
    <property type="entry name" value="AAA"/>
    <property type="match status" value="1"/>
</dbReference>
<feature type="region of interest" description="Disordered" evidence="11">
    <location>
        <begin position="1003"/>
        <end position="1092"/>
    </location>
</feature>
<comment type="caution">
    <text evidence="13">The sequence shown here is derived from an EMBL/GenBank/DDBJ whole genome shotgun (WGS) entry which is preliminary data.</text>
</comment>
<accession>A0A9P4HKB4</accession>
<dbReference type="SUPFAM" id="SSF48019">
    <property type="entry name" value="post-AAA+ oligomerization domain-like"/>
    <property type="match status" value="1"/>
</dbReference>
<dbReference type="PANTHER" id="PTHR23389">
    <property type="entry name" value="CHROMOSOME TRANSMISSION FIDELITY FACTOR 18"/>
    <property type="match status" value="1"/>
</dbReference>
<evidence type="ECO:0000256" key="4">
    <source>
        <dbReference type="ARBA" id="ARBA00022553"/>
    </source>
</evidence>
<sequence length="1092" mass="120238">MPADIRSFFGGGPKPSQGSKDEKAPPKKAAPKKTGRASRVVMDDSEDDEDEEVKPKKATPKKPPPKKTKREPTPVLEETTTSAFFASSNKPKRTEPVKKKPTETPKATPKKTDRRVSKTATPASNGRASGRAKKPVTSYAERDDADEFPDYDLDDADDIFEAQVKEKHKDDYVEVIESDDDLAVKLPHRGTPKMSFKQKKINDEEDFEPEEDVDMKDADAEDNFVVPDEEEQTLKSKPKKSTASRKRKTPELDDEEEEDEDDVKPKKVRARNGATAKSPAKKKAKKEDAAESADIQAIYDSIPTVRAPTPPPKDPDAKFNWRANAGRAEPAPLQGSGGDMPTGSDTCLAGLNFVFTGVLQRWGRTEAQELVKRHGGKVTGAPSKKTSYVVLGTDAGPSKLAKIREMDIKTIDEDGLTALIEKLTAAGNKGDSKAQAAYKEKQAKEEEAIRKQAAEMEKQEKQRQKEQKATAAAAEAAGRKTASAVTAAAGSAGPAMDSRLWTTKYAPTSLNQICGNKATVEKIQRWLQRYPKNVKTGFKLAGPDGSGVFRAVMLHGPPGIGKTTAAHLVAKLEGYDIVERNASDTRSKKLIEDGLRGVLSTNSIQGYFAGDGKEVDPSKKKLVLIMDEVDGMSAGDRGGVGALAAVCKKTEVPMILICNDRRLPKMKPFDFVTYDLPFRRPTVDQVRSRIMTIAFREGLKIPAPVVNALIEGSHADIRQVVNMISTAKLDQEAMDFDSGKQMSKSWEKHVILKPWDITQKILGGGMFAPSSKATLNEKVELYFNDHEFSPLMLQENYLGTNPMSALNYSGKEKNMKTLELASQAADSISDGDLVDRMIHGSQQQWSLMPTHAVFSFVRPASFMAGSTAGNQTRFTSWLGKNSSQNKLTRLVKEIQAHMRLRSSGDRHEIRQQYIPVLWTELVQKLQKEGKDAVPALIDLMDSYFLTKDDFDAIMELGVGPMDQEKVKIETQAKATFTRLYNQQSHPLPFMKASSVVAPKKQIKEKPDLEEAIDDSDEGEVVEEVKEEDEEVDISKDKYVKQPKKKAAAKKGGATKAKAKKKAKDEDSEDDDEEDVKPKGKGKAKATAKGKKK</sequence>
<dbReference type="GO" id="GO:0006281">
    <property type="term" value="P:DNA repair"/>
    <property type="evidence" value="ECO:0007669"/>
    <property type="project" value="InterPro"/>
</dbReference>
<feature type="compositionally biased region" description="Acidic residues" evidence="11">
    <location>
        <begin position="1009"/>
        <end position="1031"/>
    </location>
</feature>
<feature type="compositionally biased region" description="Basic residues" evidence="11">
    <location>
        <begin position="236"/>
        <end position="248"/>
    </location>
</feature>
<comment type="similarity">
    <text evidence="2 10">Belongs to the activator 1 large subunit family.</text>
</comment>
<dbReference type="GO" id="GO:0005663">
    <property type="term" value="C:DNA replication factor C complex"/>
    <property type="evidence" value="ECO:0007669"/>
    <property type="project" value="InterPro"/>
</dbReference>
<keyword evidence="6 10" id="KW-0547">Nucleotide-binding</keyword>
<dbReference type="Gene3D" id="3.40.50.300">
    <property type="entry name" value="P-loop containing nucleotide triphosphate hydrolases"/>
    <property type="match status" value="1"/>
</dbReference>
<dbReference type="CDD" id="cd00009">
    <property type="entry name" value="AAA"/>
    <property type="match status" value="1"/>
</dbReference>
<dbReference type="InterPro" id="IPR047854">
    <property type="entry name" value="RFC_lid"/>
</dbReference>
<dbReference type="Proteomes" id="UP000799777">
    <property type="component" value="Unassembled WGS sequence"/>
</dbReference>
<keyword evidence="8" id="KW-0238">DNA-binding</keyword>
<evidence type="ECO:0000256" key="5">
    <source>
        <dbReference type="ARBA" id="ARBA00022705"/>
    </source>
</evidence>
<evidence type="ECO:0000256" key="11">
    <source>
        <dbReference type="SAM" id="MobiDB-lite"/>
    </source>
</evidence>
<evidence type="ECO:0000256" key="2">
    <source>
        <dbReference type="ARBA" id="ARBA00006116"/>
    </source>
</evidence>
<keyword evidence="4" id="KW-0597">Phosphoprotein</keyword>
<feature type="compositionally biased region" description="Acidic residues" evidence="11">
    <location>
        <begin position="203"/>
        <end position="231"/>
    </location>
</feature>
<keyword evidence="5 10" id="KW-0235">DNA replication</keyword>
<evidence type="ECO:0000256" key="1">
    <source>
        <dbReference type="ARBA" id="ARBA00004123"/>
    </source>
</evidence>
<evidence type="ECO:0000256" key="8">
    <source>
        <dbReference type="ARBA" id="ARBA00023125"/>
    </source>
</evidence>
<dbReference type="GO" id="GO:0005524">
    <property type="term" value="F:ATP binding"/>
    <property type="evidence" value="ECO:0007669"/>
    <property type="project" value="UniProtKB-UniRule"/>
</dbReference>
<dbReference type="SUPFAM" id="SSF52113">
    <property type="entry name" value="BRCT domain"/>
    <property type="match status" value="1"/>
</dbReference>
<dbReference type="Gene3D" id="1.20.272.10">
    <property type="match status" value="1"/>
</dbReference>
<feature type="compositionally biased region" description="Acidic residues" evidence="11">
    <location>
        <begin position="1065"/>
        <end position="1074"/>
    </location>
</feature>
<dbReference type="InterPro" id="IPR013725">
    <property type="entry name" value="DNA_replication_fac_RFC1_C"/>
</dbReference>
<feature type="region of interest" description="Disordered" evidence="11">
    <location>
        <begin position="1"/>
        <end position="320"/>
    </location>
</feature>
<dbReference type="FunFam" id="1.10.8.60:FF:000021">
    <property type="entry name" value="Replication factor C subunit 1"/>
    <property type="match status" value="1"/>
</dbReference>
<dbReference type="InterPro" id="IPR027417">
    <property type="entry name" value="P-loop_NTPase"/>
</dbReference>
<dbReference type="SMART" id="SM00292">
    <property type="entry name" value="BRCT"/>
    <property type="match status" value="1"/>
</dbReference>
<dbReference type="SUPFAM" id="SSF52540">
    <property type="entry name" value="P-loop containing nucleoside triphosphate hydrolases"/>
    <property type="match status" value="1"/>
</dbReference>
<evidence type="ECO:0000259" key="12">
    <source>
        <dbReference type="PROSITE" id="PS50172"/>
    </source>
</evidence>
<dbReference type="SMART" id="SM00382">
    <property type="entry name" value="AAA"/>
    <property type="match status" value="1"/>
</dbReference>
<feature type="compositionally biased region" description="Polar residues" evidence="11">
    <location>
        <begin position="78"/>
        <end position="89"/>
    </location>
</feature>
<dbReference type="InterPro" id="IPR003593">
    <property type="entry name" value="AAA+_ATPase"/>
</dbReference>
<dbReference type="GO" id="GO:0003677">
    <property type="term" value="F:DNA binding"/>
    <property type="evidence" value="ECO:0007669"/>
    <property type="project" value="UniProtKB-KW"/>
</dbReference>
<feature type="compositionally biased region" description="Polar residues" evidence="11">
    <location>
        <begin position="118"/>
        <end position="127"/>
    </location>
</feature>
<dbReference type="AlphaFoldDB" id="A0A9P4HKB4"/>
<gene>
    <name evidence="13" type="ORF">EK21DRAFT_52396</name>
</gene>
<dbReference type="GO" id="GO:0003689">
    <property type="term" value="F:DNA clamp loader activity"/>
    <property type="evidence" value="ECO:0007669"/>
    <property type="project" value="UniProtKB-UniRule"/>
</dbReference>
<dbReference type="InterPro" id="IPR008921">
    <property type="entry name" value="DNA_pol3_clamp-load_cplx_C"/>
</dbReference>
<feature type="compositionally biased region" description="Basic residues" evidence="11">
    <location>
        <begin position="56"/>
        <end position="69"/>
    </location>
</feature>
<dbReference type="FunFam" id="1.20.272.10:FF:000005">
    <property type="entry name" value="Replication factor C subunit 1"/>
    <property type="match status" value="1"/>
</dbReference>
<feature type="compositionally biased region" description="Basic and acidic residues" evidence="11">
    <location>
        <begin position="92"/>
        <end position="103"/>
    </location>
</feature>
<dbReference type="Pfam" id="PF00533">
    <property type="entry name" value="BRCT"/>
    <property type="match status" value="1"/>
</dbReference>
<dbReference type="InterPro" id="IPR003959">
    <property type="entry name" value="ATPase_AAA_core"/>
</dbReference>
<feature type="compositionally biased region" description="Acidic residues" evidence="11">
    <location>
        <begin position="43"/>
        <end position="52"/>
    </location>
</feature>
<organism evidence="13 14">
    <name type="scientific">Setomelanomma holmii</name>
    <dbReference type="NCBI Taxonomy" id="210430"/>
    <lineage>
        <taxon>Eukaryota</taxon>
        <taxon>Fungi</taxon>
        <taxon>Dikarya</taxon>
        <taxon>Ascomycota</taxon>
        <taxon>Pezizomycotina</taxon>
        <taxon>Dothideomycetes</taxon>
        <taxon>Pleosporomycetidae</taxon>
        <taxon>Pleosporales</taxon>
        <taxon>Pleosporineae</taxon>
        <taxon>Phaeosphaeriaceae</taxon>
        <taxon>Setomelanomma</taxon>
    </lineage>
</organism>
<dbReference type="CDD" id="cd18140">
    <property type="entry name" value="HLD_clamp_RFC"/>
    <property type="match status" value="1"/>
</dbReference>
<dbReference type="Gene3D" id="3.40.50.10190">
    <property type="entry name" value="BRCT domain"/>
    <property type="match status" value="1"/>
</dbReference>
<feature type="compositionally biased region" description="Basic residues" evidence="11">
    <location>
        <begin position="1078"/>
        <end position="1092"/>
    </location>
</feature>
<feature type="region of interest" description="Disordered" evidence="11">
    <location>
        <begin position="430"/>
        <end position="477"/>
    </location>
</feature>
<dbReference type="PROSITE" id="PS50172">
    <property type="entry name" value="BRCT"/>
    <property type="match status" value="1"/>
</dbReference>
<dbReference type="InterPro" id="IPR001357">
    <property type="entry name" value="BRCT_dom"/>
</dbReference>
<comment type="subcellular location">
    <subcellularLocation>
        <location evidence="1 10">Nucleus</location>
    </subcellularLocation>
</comment>
<evidence type="ECO:0000313" key="14">
    <source>
        <dbReference type="Proteomes" id="UP000799777"/>
    </source>
</evidence>
<evidence type="ECO:0000256" key="6">
    <source>
        <dbReference type="ARBA" id="ARBA00022741"/>
    </source>
</evidence>